<dbReference type="STRING" id="856793.MICA_1508"/>
<reference evidence="1 2" key="1">
    <citation type="journal article" date="2011" name="BMC Genomics">
        <title>Genomic insights into an obligate epibiotic bacterial predator: Micavibrio aeruginosavorus ARL-13.</title>
        <authorList>
            <person name="Wang Z."/>
            <person name="Kadouri D."/>
            <person name="Wu M."/>
        </authorList>
    </citation>
    <scope>NUCLEOTIDE SEQUENCE [LARGE SCALE GENOMIC DNA]</scope>
    <source>
        <strain evidence="1 2">ARL-13</strain>
    </source>
</reference>
<dbReference type="AlphaFoldDB" id="G2KNH8"/>
<accession>G2KNH8</accession>
<gene>
    <name evidence="1" type="ordered locus">MICA_1508</name>
</gene>
<name>G2KNH8_MICAA</name>
<dbReference type="HOGENOM" id="CLU_3119721_0_0_5"/>
<proteinExistence type="predicted"/>
<dbReference type="Proteomes" id="UP000009286">
    <property type="component" value="Chromosome"/>
</dbReference>
<organism evidence="1 2">
    <name type="scientific">Micavibrio aeruginosavorus (strain ARL-13)</name>
    <dbReference type="NCBI Taxonomy" id="856793"/>
    <lineage>
        <taxon>Bacteria</taxon>
        <taxon>Pseudomonadati</taxon>
        <taxon>Bdellovibrionota</taxon>
        <taxon>Bdellovibrionia</taxon>
        <taxon>Bdellovibrionales</taxon>
        <taxon>Pseudobdellovibrionaceae</taxon>
        <taxon>Micavibrio</taxon>
    </lineage>
</organism>
<sequence length="50" mass="5666">MAGPGFFSKNPDKPANRLMTLGLARAFFFKKPPYYLTYYKAPANLPPLKD</sequence>
<evidence type="ECO:0000313" key="2">
    <source>
        <dbReference type="Proteomes" id="UP000009286"/>
    </source>
</evidence>
<dbReference type="KEGG" id="mai:MICA_1508"/>
<evidence type="ECO:0000313" key="1">
    <source>
        <dbReference type="EMBL" id="AEP09826.1"/>
    </source>
</evidence>
<keyword evidence="2" id="KW-1185">Reference proteome</keyword>
<protein>
    <submittedName>
        <fullName evidence="1">Uncharacterized protein</fullName>
    </submittedName>
</protein>
<dbReference type="EMBL" id="CP002382">
    <property type="protein sequence ID" value="AEP09826.1"/>
    <property type="molecule type" value="Genomic_DNA"/>
</dbReference>